<evidence type="ECO:0000313" key="1">
    <source>
        <dbReference type="EMBL" id="KJH42741.1"/>
    </source>
</evidence>
<gene>
    <name evidence="1" type="ORF">DICVIV_11265</name>
</gene>
<evidence type="ECO:0000313" key="2">
    <source>
        <dbReference type="Proteomes" id="UP000053766"/>
    </source>
</evidence>
<reference evidence="1 2" key="1">
    <citation type="submission" date="2013-11" db="EMBL/GenBank/DDBJ databases">
        <title>Draft genome of the bovine lungworm Dictyocaulus viviparus.</title>
        <authorList>
            <person name="Mitreva M."/>
        </authorList>
    </citation>
    <scope>NUCLEOTIDE SEQUENCE [LARGE SCALE GENOMIC DNA]</scope>
    <source>
        <strain evidence="1 2">HannoverDv2000</strain>
    </source>
</reference>
<dbReference type="AlphaFoldDB" id="A0A0D8XKA8"/>
<accession>A0A0D8XKA8</accession>
<protein>
    <submittedName>
        <fullName evidence="1">Uncharacterized protein</fullName>
    </submittedName>
</protein>
<proteinExistence type="predicted"/>
<keyword evidence="2" id="KW-1185">Reference proteome</keyword>
<organism evidence="1 2">
    <name type="scientific">Dictyocaulus viviparus</name>
    <name type="common">Bovine lungworm</name>
    <dbReference type="NCBI Taxonomy" id="29172"/>
    <lineage>
        <taxon>Eukaryota</taxon>
        <taxon>Metazoa</taxon>
        <taxon>Ecdysozoa</taxon>
        <taxon>Nematoda</taxon>
        <taxon>Chromadorea</taxon>
        <taxon>Rhabditida</taxon>
        <taxon>Rhabditina</taxon>
        <taxon>Rhabditomorpha</taxon>
        <taxon>Strongyloidea</taxon>
        <taxon>Metastrongylidae</taxon>
        <taxon>Dictyocaulus</taxon>
    </lineage>
</organism>
<dbReference type="EMBL" id="KN716631">
    <property type="protein sequence ID" value="KJH42741.1"/>
    <property type="molecule type" value="Genomic_DNA"/>
</dbReference>
<sequence>MKLRENPFSTVALEGEPSEKIGGIEIQSYGMSTNFRIVMFATPLSPSKREKQNLLHDKGIPYHKANHARLQSYNA</sequence>
<reference evidence="2" key="2">
    <citation type="journal article" date="2016" name="Sci. Rep.">
        <title>Dictyocaulus viviparus genome, variome and transcriptome elucidate lungworm biology and support future intervention.</title>
        <authorList>
            <person name="McNulty S.N."/>
            <person name="Strube C."/>
            <person name="Rosa B.A."/>
            <person name="Martin J.C."/>
            <person name="Tyagi R."/>
            <person name="Choi Y.J."/>
            <person name="Wang Q."/>
            <person name="Hallsworth Pepin K."/>
            <person name="Zhang X."/>
            <person name="Ozersky P."/>
            <person name="Wilson R.K."/>
            <person name="Sternberg P.W."/>
            <person name="Gasser R.B."/>
            <person name="Mitreva M."/>
        </authorList>
    </citation>
    <scope>NUCLEOTIDE SEQUENCE [LARGE SCALE GENOMIC DNA]</scope>
    <source>
        <strain evidence="2">HannoverDv2000</strain>
    </source>
</reference>
<dbReference type="Proteomes" id="UP000053766">
    <property type="component" value="Unassembled WGS sequence"/>
</dbReference>
<name>A0A0D8XKA8_DICVI</name>